<comment type="caution">
    <text evidence="2">The sequence shown here is derived from an EMBL/GenBank/DDBJ whole genome shotgun (WGS) entry which is preliminary data.</text>
</comment>
<gene>
    <name evidence="2" type="ORF">PG994_000927</name>
</gene>
<evidence type="ECO:0000313" key="2">
    <source>
        <dbReference type="EMBL" id="KAK8085953.1"/>
    </source>
</evidence>
<dbReference type="Proteomes" id="UP001480595">
    <property type="component" value="Unassembled WGS sequence"/>
</dbReference>
<feature type="region of interest" description="Disordered" evidence="1">
    <location>
        <begin position="141"/>
        <end position="162"/>
    </location>
</feature>
<feature type="region of interest" description="Disordered" evidence="1">
    <location>
        <begin position="1"/>
        <end position="90"/>
    </location>
</feature>
<accession>A0ABR1WSD2</accession>
<dbReference type="EMBL" id="JAQQWL010000002">
    <property type="protein sequence ID" value="KAK8085953.1"/>
    <property type="molecule type" value="Genomic_DNA"/>
</dbReference>
<evidence type="ECO:0000313" key="3">
    <source>
        <dbReference type="Proteomes" id="UP001480595"/>
    </source>
</evidence>
<keyword evidence="3" id="KW-1185">Reference proteome</keyword>
<reference evidence="2 3" key="1">
    <citation type="submission" date="2023-01" db="EMBL/GenBank/DDBJ databases">
        <title>Analysis of 21 Apiospora genomes using comparative genomics revels a genus with tremendous synthesis potential of carbohydrate active enzymes and secondary metabolites.</title>
        <authorList>
            <person name="Sorensen T."/>
        </authorList>
    </citation>
    <scope>NUCLEOTIDE SEQUENCE [LARGE SCALE GENOMIC DNA]</scope>
    <source>
        <strain evidence="2 3">CBS 135458</strain>
    </source>
</reference>
<protein>
    <submittedName>
        <fullName evidence="2">Uncharacterized protein</fullName>
    </submittedName>
</protein>
<name>A0ABR1WSD2_9PEZI</name>
<organism evidence="2 3">
    <name type="scientific">Apiospora phragmitis</name>
    <dbReference type="NCBI Taxonomy" id="2905665"/>
    <lineage>
        <taxon>Eukaryota</taxon>
        <taxon>Fungi</taxon>
        <taxon>Dikarya</taxon>
        <taxon>Ascomycota</taxon>
        <taxon>Pezizomycotina</taxon>
        <taxon>Sordariomycetes</taxon>
        <taxon>Xylariomycetidae</taxon>
        <taxon>Amphisphaeriales</taxon>
        <taxon>Apiosporaceae</taxon>
        <taxon>Apiospora</taxon>
    </lineage>
</organism>
<dbReference type="RefSeq" id="XP_066720477.1">
    <property type="nucleotide sequence ID" value="XM_066852336.1"/>
</dbReference>
<feature type="compositionally biased region" description="Basic and acidic residues" evidence="1">
    <location>
        <begin position="31"/>
        <end position="42"/>
    </location>
</feature>
<feature type="compositionally biased region" description="Low complexity" evidence="1">
    <location>
        <begin position="56"/>
        <end position="76"/>
    </location>
</feature>
<evidence type="ECO:0000256" key="1">
    <source>
        <dbReference type="SAM" id="MobiDB-lite"/>
    </source>
</evidence>
<dbReference type="GeneID" id="92085399"/>
<sequence>MATPRKIAQPSTRKMREQAADRQNVAGLQREFQHETDSRDVEMTDVSNSAGGDGVGSSSSSTCAASRNNTTATTNGRGFEGSGNMRDTAAPVSKTITHDDDDEMDFAHNAQARRLAEQRGDRIAADPELVGMIMQDYAENMRARQQVQQHQQQQHQQHPDSV</sequence>
<proteinExistence type="predicted"/>
<feature type="compositionally biased region" description="Low complexity" evidence="1">
    <location>
        <begin position="145"/>
        <end position="156"/>
    </location>
</feature>